<gene>
    <name evidence="4" type="ORF">SporoS204_01775</name>
</gene>
<proteinExistence type="predicted"/>
<evidence type="ECO:0000259" key="3">
    <source>
        <dbReference type="SMART" id="SM00460"/>
    </source>
</evidence>
<dbReference type="Proteomes" id="UP000192486">
    <property type="component" value="Chromosome"/>
</dbReference>
<keyword evidence="2" id="KW-1133">Transmembrane helix</keyword>
<dbReference type="InterPro" id="IPR002931">
    <property type="entry name" value="Transglutaminase-like"/>
</dbReference>
<feature type="transmembrane region" description="Helical" evidence="2">
    <location>
        <begin position="54"/>
        <end position="71"/>
    </location>
</feature>
<feature type="compositionally biased region" description="Acidic residues" evidence="1">
    <location>
        <begin position="581"/>
        <end position="590"/>
    </location>
</feature>
<dbReference type="PANTHER" id="PTHR42736">
    <property type="entry name" value="PROTEIN-GLUTAMINE GAMMA-GLUTAMYLTRANSFERASE"/>
    <property type="match status" value="1"/>
</dbReference>
<organism evidence="4 5">
    <name type="scientific">Sporosarcina ureae</name>
    <dbReference type="NCBI Taxonomy" id="1571"/>
    <lineage>
        <taxon>Bacteria</taxon>
        <taxon>Bacillati</taxon>
        <taxon>Bacillota</taxon>
        <taxon>Bacilli</taxon>
        <taxon>Bacillales</taxon>
        <taxon>Caryophanaceae</taxon>
        <taxon>Sporosarcina</taxon>
    </lineage>
</organism>
<dbReference type="SMART" id="SM00460">
    <property type="entry name" value="TGc"/>
    <property type="match status" value="1"/>
</dbReference>
<dbReference type="InterPro" id="IPR038765">
    <property type="entry name" value="Papain-like_cys_pep_sf"/>
</dbReference>
<keyword evidence="2" id="KW-0472">Membrane</keyword>
<name>A0ABM6JSH7_SPOUR</name>
<dbReference type="RefSeq" id="WP_029053762.1">
    <property type="nucleotide sequence ID" value="NZ_CP015108.1"/>
</dbReference>
<accession>A0ABM6JSH7</accession>
<feature type="domain" description="Transglutaminase-like" evidence="3">
    <location>
        <begin position="472"/>
        <end position="547"/>
    </location>
</feature>
<feature type="region of interest" description="Disordered" evidence="1">
    <location>
        <begin position="559"/>
        <end position="600"/>
    </location>
</feature>
<feature type="transmembrane region" description="Helical" evidence="2">
    <location>
        <begin position="30"/>
        <end position="47"/>
    </location>
</feature>
<keyword evidence="2" id="KW-0812">Transmembrane</keyword>
<evidence type="ECO:0000256" key="2">
    <source>
        <dbReference type="SAM" id="Phobius"/>
    </source>
</evidence>
<evidence type="ECO:0000313" key="4">
    <source>
        <dbReference type="EMBL" id="ARF13015.1"/>
    </source>
</evidence>
<reference evidence="4 5" key="1">
    <citation type="submission" date="2016-04" db="EMBL/GenBank/DDBJ databases">
        <title>Comparative Genomics and Epigenetics of Sporosarcina ureae.</title>
        <authorList>
            <person name="Oliver A.S."/>
            <person name="Cooper K.K."/>
        </authorList>
    </citation>
    <scope>NUCLEOTIDE SEQUENCE [LARGE SCALE GENOMIC DNA]</scope>
    <source>
        <strain evidence="4 5">S204</strain>
    </source>
</reference>
<feature type="transmembrane region" description="Helical" evidence="2">
    <location>
        <begin position="153"/>
        <end position="170"/>
    </location>
</feature>
<dbReference type="EMBL" id="CP015108">
    <property type="protein sequence ID" value="ARF13015.1"/>
    <property type="molecule type" value="Genomic_DNA"/>
</dbReference>
<feature type="transmembrane region" description="Helical" evidence="2">
    <location>
        <begin position="7"/>
        <end position="24"/>
    </location>
</feature>
<dbReference type="PANTHER" id="PTHR42736:SF1">
    <property type="entry name" value="PROTEIN-GLUTAMINE GAMMA-GLUTAMYLTRANSFERASE"/>
    <property type="match status" value="1"/>
</dbReference>
<dbReference type="SUPFAM" id="SSF54001">
    <property type="entry name" value="Cysteine proteinases"/>
    <property type="match status" value="1"/>
</dbReference>
<sequence length="740" mass="84481">MKWLDGVVAYSVLVAAFLVIRAMLFPEMSIVPALVLVLLWMVARIQWKQRGGDIVLIASVIFSLIFLSTYIDDVKRTINELFITLAEHKHIYMDLLSVNETTSWLNGMILGQIALLIGSAMYYAVANQKRWIPVALALVTWSIQLILGTSPSLLLDILFFAVLIVTLLYMNQLSLRWWKRIAIVPVSLVVLMFVYMVISPNGNEEFTGSSKIEDRVRYQGEKWRYYKGEEPVLTAGNFQRLSTFTPDDHTALKIAMENPSPLYLKGFVGSTYTPSGWKEIDGEAYMEVKSLLEALQKEDFTGAKQLSLAAESSLPDQYEEAKLVIQNVGASSRYIYTPYELAEIDGNLVRSKQADALHATGIFGRRTVEMNYMLTPYTDYPQIANAVYTTKGTDYLRRESHYNQYVYNEYLAVPQDSLNVLRNHMDESVLDTETRLPYEKTIQEVENFLAQTISYNENPKPIKDQDFLTGILEESKEGFSVHYATVATLAFRMLGTPARYAEGYIVGLDDVKDLQSFSEINVSEKNAHAWTEIYVDMVGWVPIEVTPGYAEKMPEINKKDYPALDGSDSPDATGGSTVEPEPNDTTEVQEDQDKPEDSKQVNPNTTIWFWLNIIIAFVMLTLFVLYYVRKRKRQQKLRVRDHRLAVIHHVQYMVQMLEKEQVVTKLPSFETIPEAVSKIDPQLQLEAEDGLKIYQKAKYSPHGVTDEERVKVETLFAHVHSAVKKSKKGVKRLRFIVRYQ</sequence>
<feature type="transmembrane region" description="Helical" evidence="2">
    <location>
        <begin position="103"/>
        <end position="124"/>
    </location>
</feature>
<dbReference type="Pfam" id="PF01841">
    <property type="entry name" value="Transglut_core"/>
    <property type="match status" value="1"/>
</dbReference>
<evidence type="ECO:0000256" key="1">
    <source>
        <dbReference type="SAM" id="MobiDB-lite"/>
    </source>
</evidence>
<feature type="transmembrane region" description="Helical" evidence="2">
    <location>
        <begin position="177"/>
        <end position="198"/>
    </location>
</feature>
<feature type="transmembrane region" description="Helical" evidence="2">
    <location>
        <begin position="607"/>
        <end position="628"/>
    </location>
</feature>
<evidence type="ECO:0000313" key="5">
    <source>
        <dbReference type="Proteomes" id="UP000192486"/>
    </source>
</evidence>
<dbReference type="Gene3D" id="3.10.620.30">
    <property type="match status" value="1"/>
</dbReference>
<keyword evidence="5" id="KW-1185">Reference proteome</keyword>
<feature type="transmembrane region" description="Helical" evidence="2">
    <location>
        <begin position="131"/>
        <end position="147"/>
    </location>
</feature>
<dbReference type="InterPro" id="IPR052901">
    <property type="entry name" value="Bact_TGase-like"/>
</dbReference>
<protein>
    <recommendedName>
        <fullName evidence="3">Transglutaminase-like domain-containing protein</fullName>
    </recommendedName>
</protein>